<dbReference type="AlphaFoldDB" id="A0ABD3PIB3"/>
<name>A0ABD3PIB3_9STRA</name>
<dbReference type="Proteomes" id="UP001516023">
    <property type="component" value="Unassembled WGS sequence"/>
</dbReference>
<evidence type="ECO:0000313" key="3">
    <source>
        <dbReference type="Proteomes" id="UP001516023"/>
    </source>
</evidence>
<dbReference type="EMBL" id="JABMIG020000182">
    <property type="protein sequence ID" value="KAL3787056.1"/>
    <property type="molecule type" value="Genomic_DNA"/>
</dbReference>
<organism evidence="2 3">
    <name type="scientific">Cyclotella cryptica</name>
    <dbReference type="NCBI Taxonomy" id="29204"/>
    <lineage>
        <taxon>Eukaryota</taxon>
        <taxon>Sar</taxon>
        <taxon>Stramenopiles</taxon>
        <taxon>Ochrophyta</taxon>
        <taxon>Bacillariophyta</taxon>
        <taxon>Coscinodiscophyceae</taxon>
        <taxon>Thalassiosirophycidae</taxon>
        <taxon>Stephanodiscales</taxon>
        <taxon>Stephanodiscaceae</taxon>
        <taxon>Cyclotella</taxon>
    </lineage>
</organism>
<comment type="caution">
    <text evidence="2">The sequence shown here is derived from an EMBL/GenBank/DDBJ whole genome shotgun (WGS) entry which is preliminary data.</text>
</comment>
<keyword evidence="1" id="KW-0732">Signal</keyword>
<sequence length="121" mass="14134">MKYLTTLCLIFTSTARAFQATMPHHSHHRTTALHFYPENFDRAQECATHYGICTVDELEQLANELDEFQHNEEGGGMQGRDHYVDTTQVAEMLRAQSELKHMMEKYVVVHHQPETFDMYDV</sequence>
<gene>
    <name evidence="2" type="ORF">HJC23_011740</name>
</gene>
<evidence type="ECO:0000256" key="1">
    <source>
        <dbReference type="SAM" id="SignalP"/>
    </source>
</evidence>
<feature type="signal peptide" evidence="1">
    <location>
        <begin position="1"/>
        <end position="17"/>
    </location>
</feature>
<evidence type="ECO:0000313" key="2">
    <source>
        <dbReference type="EMBL" id="KAL3787056.1"/>
    </source>
</evidence>
<feature type="chain" id="PRO_5044835752" evidence="1">
    <location>
        <begin position="18"/>
        <end position="121"/>
    </location>
</feature>
<accession>A0ABD3PIB3</accession>
<reference evidence="2 3" key="1">
    <citation type="journal article" date="2020" name="G3 (Bethesda)">
        <title>Improved Reference Genome for Cyclotella cryptica CCMP332, a Model for Cell Wall Morphogenesis, Salinity Adaptation, and Lipid Production in Diatoms (Bacillariophyta).</title>
        <authorList>
            <person name="Roberts W.R."/>
            <person name="Downey K.M."/>
            <person name="Ruck E.C."/>
            <person name="Traller J.C."/>
            <person name="Alverson A.J."/>
        </authorList>
    </citation>
    <scope>NUCLEOTIDE SEQUENCE [LARGE SCALE GENOMIC DNA]</scope>
    <source>
        <strain evidence="2 3">CCMP332</strain>
    </source>
</reference>
<keyword evidence="3" id="KW-1185">Reference proteome</keyword>
<proteinExistence type="predicted"/>
<protein>
    <submittedName>
        <fullName evidence="2">Uncharacterized protein</fullName>
    </submittedName>
</protein>